<name>A0A0N4U6P0_DRAME</name>
<evidence type="ECO:0000259" key="1">
    <source>
        <dbReference type="PROSITE" id="PS50878"/>
    </source>
</evidence>
<sequence>MEIACRHSRDIQISLEHRFTDLEYADDIILFVDSYNEMPVKLNNISETAARIGLRVNVQNETKVFSSYVQEADKMRLFLNSLPVEEMPDFKYFGSTLVPNDQKTIL</sequence>
<dbReference type="Proteomes" id="UP000038040">
    <property type="component" value="Unplaced"/>
</dbReference>
<evidence type="ECO:0000313" key="4">
    <source>
        <dbReference type="Proteomes" id="UP000274756"/>
    </source>
</evidence>
<dbReference type="PROSITE" id="PS50878">
    <property type="entry name" value="RT_POL"/>
    <property type="match status" value="1"/>
</dbReference>
<keyword evidence="4" id="KW-1185">Reference proteome</keyword>
<reference evidence="5" key="1">
    <citation type="submission" date="2017-02" db="UniProtKB">
        <authorList>
            <consortium name="WormBaseParasite"/>
        </authorList>
    </citation>
    <scope>IDENTIFICATION</scope>
</reference>
<evidence type="ECO:0000313" key="5">
    <source>
        <dbReference type="WBParaSite" id="DME_0000260401-mRNA-1"/>
    </source>
</evidence>
<dbReference type="Proteomes" id="UP000274756">
    <property type="component" value="Unassembled WGS sequence"/>
</dbReference>
<organism evidence="3 5">
    <name type="scientific">Dracunculus medinensis</name>
    <name type="common">Guinea worm</name>
    <dbReference type="NCBI Taxonomy" id="318479"/>
    <lineage>
        <taxon>Eukaryota</taxon>
        <taxon>Metazoa</taxon>
        <taxon>Ecdysozoa</taxon>
        <taxon>Nematoda</taxon>
        <taxon>Chromadorea</taxon>
        <taxon>Rhabditida</taxon>
        <taxon>Spirurina</taxon>
        <taxon>Dracunculoidea</taxon>
        <taxon>Dracunculidae</taxon>
        <taxon>Dracunculus</taxon>
    </lineage>
</organism>
<gene>
    <name evidence="2" type="ORF">DME_LOCUS6964</name>
</gene>
<proteinExistence type="predicted"/>
<protein>
    <submittedName>
        <fullName evidence="5">Reverse transcriptase domain-containing protein</fullName>
    </submittedName>
</protein>
<accession>A0A0N4U6P0</accession>
<evidence type="ECO:0000313" key="2">
    <source>
        <dbReference type="EMBL" id="VDN56991.1"/>
    </source>
</evidence>
<dbReference type="AlphaFoldDB" id="A0A0N4U6P0"/>
<evidence type="ECO:0000313" key="3">
    <source>
        <dbReference type="Proteomes" id="UP000038040"/>
    </source>
</evidence>
<dbReference type="EMBL" id="UYYG01001158">
    <property type="protein sequence ID" value="VDN56991.1"/>
    <property type="molecule type" value="Genomic_DNA"/>
</dbReference>
<dbReference type="WBParaSite" id="DME_0000260401-mRNA-1">
    <property type="protein sequence ID" value="DME_0000260401-mRNA-1"/>
    <property type="gene ID" value="DME_0000260401"/>
</dbReference>
<dbReference type="InterPro" id="IPR000477">
    <property type="entry name" value="RT_dom"/>
</dbReference>
<feature type="domain" description="Reverse transcriptase" evidence="1">
    <location>
        <begin position="1"/>
        <end position="97"/>
    </location>
</feature>
<reference evidence="2 4" key="2">
    <citation type="submission" date="2018-11" db="EMBL/GenBank/DDBJ databases">
        <authorList>
            <consortium name="Pathogen Informatics"/>
        </authorList>
    </citation>
    <scope>NUCLEOTIDE SEQUENCE [LARGE SCALE GENOMIC DNA]</scope>
</reference>
<dbReference type="OrthoDB" id="410104at2759"/>